<reference evidence="10 11" key="1">
    <citation type="submission" date="2014-04" db="EMBL/GenBank/DDBJ databases">
        <title>Marinobacterium kochiensis sp. nov., isolated from sediment sample collected from Kochi backwaters in Kerala, India.</title>
        <authorList>
            <person name="Singh A."/>
            <person name="Pinnaka A.K."/>
        </authorList>
    </citation>
    <scope>NUCLEOTIDE SEQUENCE [LARGE SCALE GENOMIC DNA]</scope>
    <source>
        <strain evidence="10 11">AK27</strain>
    </source>
</reference>
<keyword evidence="6 10" id="KW-0418">Kinase</keyword>
<keyword evidence="4" id="KW-0808">Transferase</keyword>
<dbReference type="Proteomes" id="UP000028252">
    <property type="component" value="Unassembled WGS sequence"/>
</dbReference>
<dbReference type="PANTHER" id="PTHR45436">
    <property type="entry name" value="SENSOR HISTIDINE KINASE YKOH"/>
    <property type="match status" value="1"/>
</dbReference>
<dbReference type="InterPro" id="IPR036097">
    <property type="entry name" value="HisK_dim/P_sf"/>
</dbReference>
<evidence type="ECO:0000259" key="9">
    <source>
        <dbReference type="PROSITE" id="PS50109"/>
    </source>
</evidence>
<keyword evidence="8" id="KW-0472">Membrane</keyword>
<dbReference type="RefSeq" id="WP_036183899.1">
    <property type="nucleotide sequence ID" value="NZ_JMQN01000013.1"/>
</dbReference>
<comment type="caution">
    <text evidence="10">The sequence shown here is derived from an EMBL/GenBank/DDBJ whole genome shotgun (WGS) entry which is preliminary data.</text>
</comment>
<evidence type="ECO:0000313" key="10">
    <source>
        <dbReference type="EMBL" id="KEA65114.1"/>
    </source>
</evidence>
<feature type="domain" description="Histidine kinase" evidence="9">
    <location>
        <begin position="231"/>
        <end position="397"/>
    </location>
</feature>
<keyword evidence="7 8" id="KW-1133">Transmembrane helix</keyword>
<keyword evidence="3" id="KW-0597">Phosphoprotein</keyword>
<dbReference type="InterPro" id="IPR036890">
    <property type="entry name" value="HATPase_C_sf"/>
</dbReference>
<organism evidence="10 11">
    <name type="scientific">Marinobacterium lacunae</name>
    <dbReference type="NCBI Taxonomy" id="1232683"/>
    <lineage>
        <taxon>Bacteria</taxon>
        <taxon>Pseudomonadati</taxon>
        <taxon>Pseudomonadota</taxon>
        <taxon>Gammaproteobacteria</taxon>
        <taxon>Oceanospirillales</taxon>
        <taxon>Oceanospirillaceae</taxon>
        <taxon>Marinobacterium</taxon>
    </lineage>
</organism>
<dbReference type="Gene3D" id="1.10.287.130">
    <property type="match status" value="1"/>
</dbReference>
<protein>
    <recommendedName>
        <fullName evidence="2">histidine kinase</fullName>
        <ecNumber evidence="2">2.7.13.3</ecNumber>
    </recommendedName>
</protein>
<dbReference type="SUPFAM" id="SSF47384">
    <property type="entry name" value="Homodimeric domain of signal transducing histidine kinase"/>
    <property type="match status" value="1"/>
</dbReference>
<dbReference type="SMART" id="SM00387">
    <property type="entry name" value="HATPase_c"/>
    <property type="match status" value="1"/>
</dbReference>
<keyword evidence="5 8" id="KW-0812">Transmembrane</keyword>
<dbReference type="Pfam" id="PF02518">
    <property type="entry name" value="HATPase_c"/>
    <property type="match status" value="1"/>
</dbReference>
<proteinExistence type="predicted"/>
<sequence length="435" mass="49344">MIKLSLRQYLMLALLGMLVTVILSYTLIADSYFKNGIDTLNRFIIRDLHAHYAPLIDANQPYSQPELFGFSLTTGYDHLPPYVKERLAADEIDTNQLRILLNVPGLPEGGVVFLMKLLTPAKQEVFYMRQVEPTSMNSANEQDIRNSMVRLMLISITALLLSLTILIMLYSVISRPMQRLIEWARKLSSSTIDTPHPDFLYSDVNRLADLVQSSLQSARDSLTREHEFLRHASHELRTPLAVISSNLQLLYRFSPPENEVCHNALARINRATDNMNQLSETLLWLSRDDAYQPERKQVKLDEMITELIEANRYLIAAKEIQVKTELSPCTRELPLVPCRIVLSNLIRNACQHTPGGTISIRLTADAAVEVRNDRPDEQNPSRKPDGFGLGLQLVSKLCNRFAWSFSHAQSPQQWTARLVFLGSRVSNPPAPLSRA</sequence>
<evidence type="ECO:0000256" key="3">
    <source>
        <dbReference type="ARBA" id="ARBA00022553"/>
    </source>
</evidence>
<dbReference type="Pfam" id="PF00512">
    <property type="entry name" value="HisKA"/>
    <property type="match status" value="1"/>
</dbReference>
<evidence type="ECO:0000313" key="11">
    <source>
        <dbReference type="Proteomes" id="UP000028252"/>
    </source>
</evidence>
<dbReference type="OrthoDB" id="9121563at2"/>
<dbReference type="SMART" id="SM00388">
    <property type="entry name" value="HisKA"/>
    <property type="match status" value="1"/>
</dbReference>
<dbReference type="EMBL" id="JMQN01000013">
    <property type="protein sequence ID" value="KEA65114.1"/>
    <property type="molecule type" value="Genomic_DNA"/>
</dbReference>
<dbReference type="eggNOG" id="COG0642">
    <property type="taxonomic scope" value="Bacteria"/>
</dbReference>
<dbReference type="CDD" id="cd00082">
    <property type="entry name" value="HisKA"/>
    <property type="match status" value="1"/>
</dbReference>
<dbReference type="PATRIC" id="fig|1232683.4.peg.808"/>
<dbReference type="SUPFAM" id="SSF55874">
    <property type="entry name" value="ATPase domain of HSP90 chaperone/DNA topoisomerase II/histidine kinase"/>
    <property type="match status" value="1"/>
</dbReference>
<dbReference type="CDD" id="cd16936">
    <property type="entry name" value="HATPase_RsbW-like"/>
    <property type="match status" value="1"/>
</dbReference>
<feature type="transmembrane region" description="Helical" evidence="8">
    <location>
        <begin position="151"/>
        <end position="173"/>
    </location>
</feature>
<gene>
    <name evidence="10" type="ORF">ADIMK_0816</name>
</gene>
<accession>A0A081G2V9</accession>
<dbReference type="InterPro" id="IPR003661">
    <property type="entry name" value="HisK_dim/P_dom"/>
</dbReference>
<evidence type="ECO:0000256" key="1">
    <source>
        <dbReference type="ARBA" id="ARBA00000085"/>
    </source>
</evidence>
<dbReference type="Gene3D" id="3.30.565.10">
    <property type="entry name" value="Histidine kinase-like ATPase, C-terminal domain"/>
    <property type="match status" value="1"/>
</dbReference>
<dbReference type="Gene3D" id="6.10.340.10">
    <property type="match status" value="1"/>
</dbReference>
<evidence type="ECO:0000256" key="4">
    <source>
        <dbReference type="ARBA" id="ARBA00022679"/>
    </source>
</evidence>
<dbReference type="STRING" id="1232683.ADIMK_0816"/>
<dbReference type="GO" id="GO:0005886">
    <property type="term" value="C:plasma membrane"/>
    <property type="evidence" value="ECO:0007669"/>
    <property type="project" value="TreeGrafter"/>
</dbReference>
<dbReference type="PANTHER" id="PTHR45436:SF16">
    <property type="entry name" value="HISTIDINE KINASE"/>
    <property type="match status" value="1"/>
</dbReference>
<dbReference type="PROSITE" id="PS50109">
    <property type="entry name" value="HIS_KIN"/>
    <property type="match status" value="1"/>
</dbReference>
<keyword evidence="11" id="KW-1185">Reference proteome</keyword>
<evidence type="ECO:0000256" key="8">
    <source>
        <dbReference type="SAM" id="Phobius"/>
    </source>
</evidence>
<dbReference type="InterPro" id="IPR050428">
    <property type="entry name" value="TCS_sensor_his_kinase"/>
</dbReference>
<evidence type="ECO:0000256" key="7">
    <source>
        <dbReference type="ARBA" id="ARBA00022989"/>
    </source>
</evidence>
<dbReference type="EC" id="2.7.13.3" evidence="2"/>
<dbReference type="InterPro" id="IPR005467">
    <property type="entry name" value="His_kinase_dom"/>
</dbReference>
<evidence type="ECO:0000256" key="2">
    <source>
        <dbReference type="ARBA" id="ARBA00012438"/>
    </source>
</evidence>
<dbReference type="GO" id="GO:0000155">
    <property type="term" value="F:phosphorelay sensor kinase activity"/>
    <property type="evidence" value="ECO:0007669"/>
    <property type="project" value="InterPro"/>
</dbReference>
<dbReference type="AlphaFoldDB" id="A0A081G2V9"/>
<name>A0A081G2V9_9GAMM</name>
<evidence type="ECO:0000256" key="6">
    <source>
        <dbReference type="ARBA" id="ARBA00022777"/>
    </source>
</evidence>
<dbReference type="InterPro" id="IPR003594">
    <property type="entry name" value="HATPase_dom"/>
</dbReference>
<comment type="catalytic activity">
    <reaction evidence="1">
        <text>ATP + protein L-histidine = ADP + protein N-phospho-L-histidine.</text>
        <dbReference type="EC" id="2.7.13.3"/>
    </reaction>
</comment>
<evidence type="ECO:0000256" key="5">
    <source>
        <dbReference type="ARBA" id="ARBA00022692"/>
    </source>
</evidence>